<dbReference type="InterPro" id="IPR040463">
    <property type="entry name" value="BAP29/BAP31_N"/>
</dbReference>
<evidence type="ECO:0000256" key="5">
    <source>
        <dbReference type="ARBA" id="ARBA00022824"/>
    </source>
</evidence>
<dbReference type="InterPro" id="IPR041672">
    <property type="entry name" value="Bap31/Bap29_C"/>
</dbReference>
<feature type="coiled-coil region" evidence="12">
    <location>
        <begin position="156"/>
        <end position="197"/>
    </location>
</feature>
<keyword evidence="8 11" id="KW-1133">Transmembrane helix</keyword>
<evidence type="ECO:0000256" key="1">
    <source>
        <dbReference type="ARBA" id="ARBA00004477"/>
    </source>
</evidence>
<dbReference type="GO" id="GO:0006886">
    <property type="term" value="P:intracellular protein transport"/>
    <property type="evidence" value="ECO:0007669"/>
    <property type="project" value="UniProtKB-UniRule"/>
</dbReference>
<evidence type="ECO:0000256" key="4">
    <source>
        <dbReference type="ARBA" id="ARBA00022692"/>
    </source>
</evidence>
<dbReference type="AlphaFoldDB" id="A0A1E3PB69"/>
<keyword evidence="7 11" id="KW-0653">Protein transport</keyword>
<keyword evidence="10 11" id="KW-0472">Membrane</keyword>
<dbReference type="Proteomes" id="UP000094112">
    <property type="component" value="Unassembled WGS sequence"/>
</dbReference>
<feature type="domain" description="Bap31/Bap29 cytoplasmic coiled-coil" evidence="14">
    <location>
        <begin position="154"/>
        <end position="206"/>
    </location>
</feature>
<feature type="transmembrane region" description="Helical" evidence="11">
    <location>
        <begin position="47"/>
        <end position="63"/>
    </location>
</feature>
<keyword evidence="16" id="KW-1185">Reference proteome</keyword>
<dbReference type="OrthoDB" id="435607at2759"/>
<keyword evidence="6 11" id="KW-0931">ER-Golgi transport</keyword>
<evidence type="ECO:0000256" key="7">
    <source>
        <dbReference type="ARBA" id="ARBA00022927"/>
    </source>
</evidence>
<evidence type="ECO:0000256" key="2">
    <source>
        <dbReference type="ARBA" id="ARBA00007956"/>
    </source>
</evidence>
<evidence type="ECO:0000256" key="9">
    <source>
        <dbReference type="ARBA" id="ARBA00023054"/>
    </source>
</evidence>
<evidence type="ECO:0000259" key="13">
    <source>
        <dbReference type="Pfam" id="PF05529"/>
    </source>
</evidence>
<keyword evidence="9 12" id="KW-0175">Coiled coil</keyword>
<evidence type="ECO:0000256" key="12">
    <source>
        <dbReference type="SAM" id="Coils"/>
    </source>
</evidence>
<dbReference type="STRING" id="683960.A0A1E3PB69"/>
<protein>
    <recommendedName>
        <fullName evidence="11">Endoplasmic reticulum transmembrane protein</fullName>
    </recommendedName>
</protein>
<evidence type="ECO:0000256" key="8">
    <source>
        <dbReference type="ARBA" id="ARBA00022989"/>
    </source>
</evidence>
<name>A0A1E3PB69_WICAA</name>
<dbReference type="GO" id="GO:0005789">
    <property type="term" value="C:endoplasmic reticulum membrane"/>
    <property type="evidence" value="ECO:0007669"/>
    <property type="project" value="UniProtKB-SubCell"/>
</dbReference>
<comment type="similarity">
    <text evidence="2 11">Belongs to the BCAP29/BCAP31 family.</text>
</comment>
<feature type="transmembrane region" description="Helical" evidence="11">
    <location>
        <begin position="6"/>
        <end position="26"/>
    </location>
</feature>
<dbReference type="InterPro" id="IPR008417">
    <property type="entry name" value="BAP29/BAP31"/>
</dbReference>
<evidence type="ECO:0000256" key="11">
    <source>
        <dbReference type="RuleBase" id="RU367026"/>
    </source>
</evidence>
<evidence type="ECO:0000259" key="14">
    <source>
        <dbReference type="Pfam" id="PF18035"/>
    </source>
</evidence>
<accession>A0A1E3PB69</accession>
<dbReference type="GO" id="GO:0070973">
    <property type="term" value="P:protein localization to endoplasmic reticulum exit site"/>
    <property type="evidence" value="ECO:0007669"/>
    <property type="project" value="UniProtKB-UniRule"/>
</dbReference>
<keyword evidence="5 11" id="KW-0256">Endoplasmic reticulum</keyword>
<evidence type="ECO:0000256" key="3">
    <source>
        <dbReference type="ARBA" id="ARBA00022448"/>
    </source>
</evidence>
<dbReference type="Pfam" id="PF18035">
    <property type="entry name" value="Bap31_Bap29_C"/>
    <property type="match status" value="1"/>
</dbReference>
<sequence>MALYYNLVFGLLVIEMVLFAILSLPLPSKIRKPILTAISKPFEKTEFNIAIKCILVFIFILFIDSVNRVNSVNEELTGFSTKENLNPVQQTSFNPTADRSEIQARRFYAQRNMYLTGFTLFLTLIVTRTYRLVAELLNLKETYRSDPDHVSANDEIAQLKTKLKQRDEDLEILKNQAKSLAKEYDELSDKVNKSEKLTTIETETKKST</sequence>
<gene>
    <name evidence="15" type="ORF">WICANDRAFT_26023</name>
</gene>
<feature type="transmembrane region" description="Helical" evidence="11">
    <location>
        <begin position="113"/>
        <end position="130"/>
    </location>
</feature>
<evidence type="ECO:0000313" key="15">
    <source>
        <dbReference type="EMBL" id="ODQ62649.1"/>
    </source>
</evidence>
<dbReference type="PANTHER" id="PTHR12701">
    <property type="entry name" value="BCR-ASSOCIATED PROTEIN, BAP"/>
    <property type="match status" value="1"/>
</dbReference>
<comment type="subcellular location">
    <subcellularLocation>
        <location evidence="1 11">Endoplasmic reticulum membrane</location>
        <topology evidence="1 11">Multi-pass membrane protein</topology>
    </subcellularLocation>
</comment>
<feature type="domain" description="BAP29/BAP31 transmembrane" evidence="13">
    <location>
        <begin position="1"/>
        <end position="144"/>
    </location>
</feature>
<keyword evidence="3 11" id="KW-0813">Transport</keyword>
<keyword evidence="4 11" id="KW-0812">Transmembrane</keyword>
<dbReference type="GeneID" id="30198462"/>
<proteinExistence type="inferred from homology"/>
<evidence type="ECO:0000313" key="16">
    <source>
        <dbReference type="Proteomes" id="UP000094112"/>
    </source>
</evidence>
<dbReference type="EMBL" id="KV454208">
    <property type="protein sequence ID" value="ODQ62649.1"/>
    <property type="molecule type" value="Genomic_DNA"/>
</dbReference>
<dbReference type="PANTHER" id="PTHR12701:SF20">
    <property type="entry name" value="ENDOPLASMIC RETICULUM TRANSMEMBRANE PROTEIN"/>
    <property type="match status" value="1"/>
</dbReference>
<dbReference type="RefSeq" id="XP_019041856.1">
    <property type="nucleotide sequence ID" value="XM_019181216.1"/>
</dbReference>
<dbReference type="GO" id="GO:0006888">
    <property type="term" value="P:endoplasmic reticulum to Golgi vesicle-mediated transport"/>
    <property type="evidence" value="ECO:0007669"/>
    <property type="project" value="UniProtKB-UniRule"/>
</dbReference>
<reference evidence="15 16" key="1">
    <citation type="journal article" date="2016" name="Proc. Natl. Acad. Sci. U.S.A.">
        <title>Comparative genomics of biotechnologically important yeasts.</title>
        <authorList>
            <person name="Riley R."/>
            <person name="Haridas S."/>
            <person name="Wolfe K.H."/>
            <person name="Lopes M.R."/>
            <person name="Hittinger C.T."/>
            <person name="Goeker M."/>
            <person name="Salamov A.A."/>
            <person name="Wisecaver J.H."/>
            <person name="Long T.M."/>
            <person name="Calvey C.H."/>
            <person name="Aerts A.L."/>
            <person name="Barry K.W."/>
            <person name="Choi C."/>
            <person name="Clum A."/>
            <person name="Coughlan A.Y."/>
            <person name="Deshpande S."/>
            <person name="Douglass A.P."/>
            <person name="Hanson S.J."/>
            <person name="Klenk H.-P."/>
            <person name="LaButti K.M."/>
            <person name="Lapidus A."/>
            <person name="Lindquist E.A."/>
            <person name="Lipzen A.M."/>
            <person name="Meier-Kolthoff J.P."/>
            <person name="Ohm R.A."/>
            <person name="Otillar R.P."/>
            <person name="Pangilinan J.L."/>
            <person name="Peng Y."/>
            <person name="Rokas A."/>
            <person name="Rosa C.A."/>
            <person name="Scheuner C."/>
            <person name="Sibirny A.A."/>
            <person name="Slot J.C."/>
            <person name="Stielow J.B."/>
            <person name="Sun H."/>
            <person name="Kurtzman C.P."/>
            <person name="Blackwell M."/>
            <person name="Grigoriev I.V."/>
            <person name="Jeffries T.W."/>
        </authorList>
    </citation>
    <scope>NUCLEOTIDE SEQUENCE [LARGE SCALE GENOMIC DNA]</scope>
    <source>
        <strain evidence="16">ATCC 58044 / CBS 1984 / NCYC 433 / NRRL Y-366-8</strain>
    </source>
</reference>
<comment type="function">
    <text evidence="11">May play a role in anterograde transport of membrane proteins from the endoplasmic reticulum to the Golgi.</text>
</comment>
<dbReference type="Pfam" id="PF05529">
    <property type="entry name" value="Bap31"/>
    <property type="match status" value="1"/>
</dbReference>
<organism evidence="15 16">
    <name type="scientific">Wickerhamomyces anomalus (strain ATCC 58044 / CBS 1984 / NCYC 433 / NRRL Y-366-8)</name>
    <name type="common">Yeast</name>
    <name type="synonym">Hansenula anomala</name>
    <dbReference type="NCBI Taxonomy" id="683960"/>
    <lineage>
        <taxon>Eukaryota</taxon>
        <taxon>Fungi</taxon>
        <taxon>Dikarya</taxon>
        <taxon>Ascomycota</taxon>
        <taxon>Saccharomycotina</taxon>
        <taxon>Saccharomycetes</taxon>
        <taxon>Phaffomycetales</taxon>
        <taxon>Wickerhamomycetaceae</taxon>
        <taxon>Wickerhamomyces</taxon>
    </lineage>
</organism>
<evidence type="ECO:0000256" key="6">
    <source>
        <dbReference type="ARBA" id="ARBA00022892"/>
    </source>
</evidence>
<evidence type="ECO:0000256" key="10">
    <source>
        <dbReference type="ARBA" id="ARBA00023136"/>
    </source>
</evidence>